<gene>
    <name evidence="2" type="ORF">X975_07272</name>
</gene>
<dbReference type="SUPFAM" id="SSF55681">
    <property type="entry name" value="Class II aaRS and biotin synthetases"/>
    <property type="match status" value="1"/>
</dbReference>
<reference evidence="2 3" key="1">
    <citation type="submission" date="2013-11" db="EMBL/GenBank/DDBJ databases">
        <title>Genome sequencing of Stegodyphus mimosarum.</title>
        <authorList>
            <person name="Bechsgaard J."/>
        </authorList>
    </citation>
    <scope>NUCLEOTIDE SEQUENCE [LARGE SCALE GENOMIC DNA]</scope>
</reference>
<dbReference type="STRING" id="407821.A0A087U6P2"/>
<dbReference type="OrthoDB" id="5394539at2759"/>
<dbReference type="InterPro" id="IPR027031">
    <property type="entry name" value="Gly-tRNA_synthase/POLG2"/>
</dbReference>
<name>A0A087U6P2_STEMI</name>
<keyword evidence="3" id="KW-1185">Reference proteome</keyword>
<organism evidence="2 3">
    <name type="scientific">Stegodyphus mimosarum</name>
    <name type="common">African social velvet spider</name>
    <dbReference type="NCBI Taxonomy" id="407821"/>
    <lineage>
        <taxon>Eukaryota</taxon>
        <taxon>Metazoa</taxon>
        <taxon>Ecdysozoa</taxon>
        <taxon>Arthropoda</taxon>
        <taxon>Chelicerata</taxon>
        <taxon>Arachnida</taxon>
        <taxon>Araneae</taxon>
        <taxon>Araneomorphae</taxon>
        <taxon>Entelegynae</taxon>
        <taxon>Eresoidea</taxon>
        <taxon>Eresidae</taxon>
        <taxon>Stegodyphus</taxon>
    </lineage>
</organism>
<dbReference type="InterPro" id="IPR004154">
    <property type="entry name" value="Anticodon-bd"/>
</dbReference>
<evidence type="ECO:0000313" key="3">
    <source>
        <dbReference type="Proteomes" id="UP000054359"/>
    </source>
</evidence>
<dbReference type="OMA" id="DEMGIMF"/>
<dbReference type="Proteomes" id="UP000054359">
    <property type="component" value="Unassembled WGS sequence"/>
</dbReference>
<protein>
    <submittedName>
        <fullName evidence="2">DNA polymerase subunit gamma-2, mitochondrial</fullName>
    </submittedName>
</protein>
<dbReference type="Pfam" id="PF03129">
    <property type="entry name" value="HGTP_anticodon"/>
    <property type="match status" value="1"/>
</dbReference>
<dbReference type="Gene3D" id="3.30.930.10">
    <property type="entry name" value="Bira Bifunctional Protein, Domain 2"/>
    <property type="match status" value="1"/>
</dbReference>
<dbReference type="PANTHER" id="PTHR10745:SF8">
    <property type="entry name" value="DNA POLYMERASE SUBUNIT GAMMA-2, MITOCHONDRIAL"/>
    <property type="match status" value="1"/>
</dbReference>
<sequence>MQLESVQNCFNKLIQICGKNGFLNIGRTDSSTAICYGPLGSLLKRNVFREWLFSVLNNSDATVFPVERQSREGRLLLEKITCKATDSLLSDVVGIYIDTLPVVGCNLPFGIAAYGPCVNSMEVSSLKESTDSVLKTNLRGLKAWTRMSLAFFTPRKKATHWFHYWSHQRYLWWRKFSSIPSKFSLSEVVKTPDGNEHLSLHLEFPWGNELLETTTLYENNFSKDLWAHHSPKHISNKNFADMPSIVTCETELDVAVLAYLANSYTKKLRGEEIRNVFQLHYKLAPYKVCFSIEGNNMEFMKQLDDIRKHLTKELKSAGILVLPKFDINSLEDTQFHYVRFDEMGIPYTVVLNHNAIQTGIVGLRNRDTTIQISFPHAKHISEVITSLLGSLCSFSLGQDCSCDHQ</sequence>
<dbReference type="AlphaFoldDB" id="A0A087U6P2"/>
<dbReference type="GO" id="GO:0006264">
    <property type="term" value="P:mitochondrial DNA replication"/>
    <property type="evidence" value="ECO:0007669"/>
    <property type="project" value="TreeGrafter"/>
</dbReference>
<dbReference type="InterPro" id="IPR045864">
    <property type="entry name" value="aa-tRNA-synth_II/BPL/LPL"/>
</dbReference>
<proteinExistence type="predicted"/>
<dbReference type="EMBL" id="KK118465">
    <property type="protein sequence ID" value="KFM73031.1"/>
    <property type="molecule type" value="Genomic_DNA"/>
</dbReference>
<feature type="domain" description="Anticodon-binding" evidence="1">
    <location>
        <begin position="302"/>
        <end position="381"/>
    </location>
</feature>
<accession>A0A087U6P2</accession>
<evidence type="ECO:0000313" key="2">
    <source>
        <dbReference type="EMBL" id="KFM73031.1"/>
    </source>
</evidence>
<dbReference type="SUPFAM" id="SSF52954">
    <property type="entry name" value="Class II aaRS ABD-related"/>
    <property type="match status" value="1"/>
</dbReference>
<feature type="non-terminal residue" evidence="2">
    <location>
        <position position="405"/>
    </location>
</feature>
<evidence type="ECO:0000259" key="1">
    <source>
        <dbReference type="Pfam" id="PF03129"/>
    </source>
</evidence>
<dbReference type="GO" id="GO:0005739">
    <property type="term" value="C:mitochondrion"/>
    <property type="evidence" value="ECO:0007669"/>
    <property type="project" value="TreeGrafter"/>
</dbReference>
<dbReference type="InterPro" id="IPR036621">
    <property type="entry name" value="Anticodon-bd_dom_sf"/>
</dbReference>
<dbReference type="PANTHER" id="PTHR10745">
    <property type="entry name" value="GLYCYL-TRNA SYNTHETASE/DNA POLYMERASE SUBUNIT GAMMA-2"/>
    <property type="match status" value="1"/>
</dbReference>
<dbReference type="Gene3D" id="3.40.50.800">
    <property type="entry name" value="Anticodon-binding domain"/>
    <property type="match status" value="1"/>
</dbReference>